<organism evidence="2 3">
    <name type="scientific">Porcisia hertigi</name>
    <dbReference type="NCBI Taxonomy" id="2761500"/>
    <lineage>
        <taxon>Eukaryota</taxon>
        <taxon>Discoba</taxon>
        <taxon>Euglenozoa</taxon>
        <taxon>Kinetoplastea</taxon>
        <taxon>Metakinetoplastina</taxon>
        <taxon>Trypanosomatida</taxon>
        <taxon>Trypanosomatidae</taxon>
        <taxon>Leishmaniinae</taxon>
        <taxon>Porcisia</taxon>
    </lineage>
</organism>
<dbReference type="RefSeq" id="XP_067757414.1">
    <property type="nucleotide sequence ID" value="XM_067901051.1"/>
</dbReference>
<proteinExistence type="predicted"/>
<dbReference type="GeneID" id="94291128"/>
<dbReference type="OrthoDB" id="366284at2759"/>
<dbReference type="PANTHER" id="PTHR46421">
    <property type="entry name" value="PROGRAMMED CELL DEATH PROTEIN 2-LIKE"/>
    <property type="match status" value="1"/>
</dbReference>
<evidence type="ECO:0000313" key="2">
    <source>
        <dbReference type="EMBL" id="KAG5505746.1"/>
    </source>
</evidence>
<dbReference type="KEGG" id="phet:94291128"/>
<comment type="caution">
    <text evidence="2">The sequence shown here is derived from an EMBL/GenBank/DDBJ whole genome shotgun (WGS) entry which is preliminary data.</text>
</comment>
<accession>A0A836LB47</accession>
<dbReference type="InterPro" id="IPR007320">
    <property type="entry name" value="PDCD2_C"/>
</dbReference>
<evidence type="ECO:0000313" key="3">
    <source>
        <dbReference type="Proteomes" id="UP000674318"/>
    </source>
</evidence>
<dbReference type="AlphaFoldDB" id="A0A836LB47"/>
<dbReference type="EMBL" id="JAFJZO010000021">
    <property type="protein sequence ID" value="KAG5505746.1"/>
    <property type="molecule type" value="Genomic_DNA"/>
</dbReference>
<dbReference type="InterPro" id="IPR052815">
    <property type="entry name" value="PDCD2-like_regulator"/>
</dbReference>
<name>A0A836LB47_9TRYP</name>
<feature type="domain" description="Programmed cell death protein 2 C-terminal" evidence="1">
    <location>
        <begin position="202"/>
        <end position="367"/>
    </location>
</feature>
<keyword evidence="3" id="KW-1185">Reference proteome</keyword>
<gene>
    <name evidence="2" type="ORF">JKF63_05082</name>
</gene>
<dbReference type="GO" id="GO:0005737">
    <property type="term" value="C:cytoplasm"/>
    <property type="evidence" value="ECO:0007669"/>
    <property type="project" value="InterPro"/>
</dbReference>
<protein>
    <recommendedName>
        <fullName evidence="1">Programmed cell death protein 2 C-terminal domain-containing protein</fullName>
    </recommendedName>
</protein>
<dbReference type="Pfam" id="PF04194">
    <property type="entry name" value="PDCD2_C"/>
    <property type="match status" value="1"/>
</dbReference>
<reference evidence="2 3" key="1">
    <citation type="submission" date="2021-02" db="EMBL/GenBank/DDBJ databases">
        <title>Porcisia hertigi Genome sequencing and assembly.</title>
        <authorList>
            <person name="Almutairi H."/>
            <person name="Gatherer D."/>
        </authorList>
    </citation>
    <scope>NUCLEOTIDE SEQUENCE [LARGE SCALE GENOMIC DNA]</scope>
    <source>
        <strain evidence="2 3">C119</strain>
    </source>
</reference>
<evidence type="ECO:0000259" key="1">
    <source>
        <dbReference type="Pfam" id="PF04194"/>
    </source>
</evidence>
<dbReference type="Proteomes" id="UP000674318">
    <property type="component" value="Chromosome 21"/>
</dbReference>
<sequence>MSATPSKVLLGIFDGYMSHKRDALTSETKIGGTPTYFPRLSDAEKLQIDRWTRCGVCGHAMSLLVQAYSPLPTAPATHPHHRMLYVFACNSSYCSRQPTSSMVAFSLQVDQEDERALVESAEDEDEDEVIETGPLLPSELPEAVLPPCYVCIDAEPSREIVVPTDIERELIKMAEENAGSTVTDEELQQLERAVDLKDKKTDHHYEKFRSRIARAPSQVLRYYVRTPGAASAPSRAKDAKPIFMNPDKVKAMVTIPACACCGSAQTAELQVMPTSLYYLQVSQYTVPARADAVARTVPTSSISASTTANAAGDASGSAAVVTGREKAIHVNADDGCDFGTITVYVCAKDCAVQQRGVVLRRETLCVEEAPTTQDEERAAKADAAEFASSSSSPKMTLRELVLGHEVYKGDEDVEEAVSRV</sequence>
<dbReference type="PANTHER" id="PTHR46421:SF2">
    <property type="entry name" value="PROGRAMMED CELL DEATH PROTEIN 2 C-TERMINAL DOMAIN-CONTAINING PROTEIN"/>
    <property type="match status" value="1"/>
</dbReference>